<comment type="subcellular location">
    <subcellularLocation>
        <location evidence="8">Cytoplasm</location>
    </subcellularLocation>
</comment>
<keyword evidence="2 8" id="KW-0436">Ligase</keyword>
<comment type="similarity">
    <text evidence="1 8 9">Belongs to the class-I aminoacyl-tRNA synthetase family.</text>
</comment>
<evidence type="ECO:0000256" key="1">
    <source>
        <dbReference type="ARBA" id="ARBA00005594"/>
    </source>
</evidence>
<comment type="catalytic activity">
    <reaction evidence="7 8">
        <text>tRNA(Trp) + L-tryptophan + ATP = L-tryptophyl-tRNA(Trp) + AMP + diphosphate + H(+)</text>
        <dbReference type="Rhea" id="RHEA:24080"/>
        <dbReference type="Rhea" id="RHEA-COMP:9671"/>
        <dbReference type="Rhea" id="RHEA-COMP:9705"/>
        <dbReference type="ChEBI" id="CHEBI:15378"/>
        <dbReference type="ChEBI" id="CHEBI:30616"/>
        <dbReference type="ChEBI" id="CHEBI:33019"/>
        <dbReference type="ChEBI" id="CHEBI:57912"/>
        <dbReference type="ChEBI" id="CHEBI:78442"/>
        <dbReference type="ChEBI" id="CHEBI:78535"/>
        <dbReference type="ChEBI" id="CHEBI:456215"/>
        <dbReference type="EC" id="6.1.1.2"/>
    </reaction>
</comment>
<comment type="caution">
    <text evidence="8">Lacks conserved residue(s) required for the propagation of feature annotation.</text>
</comment>
<keyword evidence="5 8" id="KW-0648">Protein biosynthesis</keyword>
<dbReference type="FunFam" id="1.10.240.10:FF:000005">
    <property type="entry name" value="Tryptophan--tRNA ligase"/>
    <property type="match status" value="1"/>
</dbReference>
<feature type="binding site" evidence="8">
    <location>
        <begin position="265"/>
        <end position="269"/>
    </location>
    <ligand>
        <name>ATP</name>
        <dbReference type="ChEBI" id="CHEBI:30616"/>
    </ligand>
</feature>
<dbReference type="NCBIfam" id="NF008922">
    <property type="entry name" value="PRK12283.1"/>
    <property type="match status" value="1"/>
</dbReference>
<feature type="binding site" evidence="8">
    <location>
        <begin position="19"/>
        <end position="20"/>
    </location>
    <ligand>
        <name>ATP</name>
        <dbReference type="ChEBI" id="CHEBI:30616"/>
    </ligand>
</feature>
<dbReference type="GO" id="GO:0004830">
    <property type="term" value="F:tryptophan-tRNA ligase activity"/>
    <property type="evidence" value="ECO:0007669"/>
    <property type="project" value="UniProtKB-UniRule"/>
</dbReference>
<dbReference type="PROSITE" id="PS00178">
    <property type="entry name" value="AA_TRNA_LIGASE_I"/>
    <property type="match status" value="1"/>
</dbReference>
<evidence type="ECO:0000256" key="3">
    <source>
        <dbReference type="ARBA" id="ARBA00022741"/>
    </source>
</evidence>
<dbReference type="AlphaFoldDB" id="A0A9C7D1E8"/>
<dbReference type="PANTHER" id="PTHR43766:SF1">
    <property type="entry name" value="TRYPTOPHAN--TRNA LIGASE, MITOCHONDRIAL"/>
    <property type="match status" value="1"/>
</dbReference>
<dbReference type="InterPro" id="IPR002306">
    <property type="entry name" value="Trp-tRNA-ligase"/>
</dbReference>
<feature type="short sequence motif" description="'KMSKS' region" evidence="8">
    <location>
        <begin position="265"/>
        <end position="269"/>
    </location>
</feature>
<dbReference type="GO" id="GO:0005829">
    <property type="term" value="C:cytosol"/>
    <property type="evidence" value="ECO:0007669"/>
    <property type="project" value="TreeGrafter"/>
</dbReference>
<dbReference type="Pfam" id="PF00579">
    <property type="entry name" value="tRNA-synt_1b"/>
    <property type="match status" value="2"/>
</dbReference>
<feature type="binding site" evidence="8">
    <location>
        <position position="138"/>
    </location>
    <ligand>
        <name>L-tryptophan</name>
        <dbReference type="ChEBI" id="CHEBI:57912"/>
    </ligand>
</feature>
<dbReference type="Gene3D" id="3.40.50.620">
    <property type="entry name" value="HUPs"/>
    <property type="match status" value="1"/>
</dbReference>
<keyword evidence="8" id="KW-0963">Cytoplasm</keyword>
<comment type="subunit">
    <text evidence="8">Homodimer.</text>
</comment>
<dbReference type="Proteomes" id="UP001211204">
    <property type="component" value="Chromosome"/>
</dbReference>
<feature type="binding site" evidence="8">
    <location>
        <begin position="11"/>
        <end position="13"/>
    </location>
    <ligand>
        <name>ATP</name>
        <dbReference type="ChEBI" id="CHEBI:30616"/>
    </ligand>
</feature>
<dbReference type="InterPro" id="IPR001412">
    <property type="entry name" value="aa-tRNA-synth_I_CS"/>
</dbReference>
<proteinExistence type="inferred from homology"/>
<keyword evidence="3 8" id="KW-0547">Nucleotide-binding</keyword>
<sequence length="400" mass="45582">MFAERVLSGMRPTGNLHLGHYHGVLKNWVHLQSEYPCFFFVADWHALTTHYETPDVIEQSVWDMVIDWLATGVDPNQATLFIQSKVPEHAELFLLLSMGTPLGWLERVPTYKDQIEKLKEKDLQTYGFLGYPLLQAADILIYRAQFVPVGEDQVPHVEMTREVARRFNYLYGREPGFEEKALEAVKKLGSKRAKMYAELRVAFQERGDDEALEQAKALLQEAQSLSMADRERLFGFLEGARKIILPEPQALLTTASRMPGIDGQKMSKSYGNTISIRENPEDVIKKIRTMPTDPARVRRTDVGDPARCPVWQLHTVYSNEETKQWVDKGCKSAGIGCLECKQPVIDSILAEQQPMFERAQKYLDDPSLLRSIIADGCDKARKVAQETMREVREAMGLAYD</sequence>
<dbReference type="EMBL" id="AP026974">
    <property type="protein sequence ID" value="BDT78917.1"/>
    <property type="molecule type" value="Genomic_DNA"/>
</dbReference>
<dbReference type="Gene3D" id="1.10.240.10">
    <property type="entry name" value="Tyrosyl-Transfer RNA Synthetase"/>
    <property type="match status" value="1"/>
</dbReference>
<dbReference type="GO" id="GO:0006436">
    <property type="term" value="P:tryptophanyl-tRNA aminoacylation"/>
    <property type="evidence" value="ECO:0007669"/>
    <property type="project" value="UniProtKB-UniRule"/>
</dbReference>
<dbReference type="EMBL" id="AP026973">
    <property type="protein sequence ID" value="BDT77072.1"/>
    <property type="molecule type" value="Genomic_DNA"/>
</dbReference>
<dbReference type="RefSeq" id="WP_068321544.1">
    <property type="nucleotide sequence ID" value="NZ_AP026973.1"/>
</dbReference>
<keyword evidence="4 8" id="KW-0067">ATP-binding</keyword>
<dbReference type="PRINTS" id="PR01039">
    <property type="entry name" value="TRNASYNTHTRP"/>
</dbReference>
<organism evidence="10">
    <name type="scientific">Polynucleobacter yangtzensis</name>
    <dbReference type="NCBI Taxonomy" id="1743159"/>
    <lineage>
        <taxon>Bacteria</taxon>
        <taxon>Pseudomonadati</taxon>
        <taxon>Pseudomonadota</taxon>
        <taxon>Betaproteobacteria</taxon>
        <taxon>Burkholderiales</taxon>
        <taxon>Burkholderiaceae</taxon>
        <taxon>Polynucleobacter</taxon>
    </lineage>
</organism>
<name>A0A9C7D1E8_9BURK</name>
<accession>A0A9C7D1E8</accession>
<dbReference type="Proteomes" id="UP001211097">
    <property type="component" value="Chromosome"/>
</dbReference>
<protein>
    <recommendedName>
        <fullName evidence="8">Tryptophan--tRNA ligase</fullName>
        <ecNumber evidence="8">6.1.1.2</ecNumber>
    </recommendedName>
    <alternativeName>
        <fullName evidence="8">Tryptophanyl-tRNA synthetase</fullName>
        <shortName evidence="8">TrpRS</shortName>
    </alternativeName>
</protein>
<comment type="function">
    <text evidence="8">Catalyzes the attachment of tryptophan to tRNA(Trp).</text>
</comment>
<dbReference type="OrthoDB" id="9801042at2"/>
<dbReference type="SUPFAM" id="SSF52374">
    <property type="entry name" value="Nucleotidylyl transferase"/>
    <property type="match status" value="1"/>
</dbReference>
<evidence type="ECO:0000256" key="8">
    <source>
        <dbReference type="HAMAP-Rule" id="MF_00140"/>
    </source>
</evidence>
<dbReference type="InterPro" id="IPR024109">
    <property type="entry name" value="Trp-tRNA-ligase_bac-type"/>
</dbReference>
<dbReference type="PANTHER" id="PTHR43766">
    <property type="entry name" value="TRYPTOPHAN--TRNA LIGASE, MITOCHONDRIAL"/>
    <property type="match status" value="1"/>
</dbReference>
<dbReference type="InterPro" id="IPR002305">
    <property type="entry name" value="aa-tRNA-synth_Ic"/>
</dbReference>
<dbReference type="KEGG" id="pyt:PKF023_08750"/>
<keyword evidence="12" id="KW-1185">Reference proteome</keyword>
<dbReference type="EC" id="6.1.1.2" evidence="8"/>
<evidence type="ECO:0000313" key="11">
    <source>
        <dbReference type="EMBL" id="BDT78917.1"/>
    </source>
</evidence>
<evidence type="ECO:0000256" key="2">
    <source>
        <dbReference type="ARBA" id="ARBA00022598"/>
    </source>
</evidence>
<dbReference type="InterPro" id="IPR050203">
    <property type="entry name" value="Trp-tRNA_synthetase"/>
</dbReference>
<feature type="short sequence motif" description="'HIGH' region" evidence="8">
    <location>
        <begin position="12"/>
        <end position="20"/>
    </location>
</feature>
<evidence type="ECO:0000256" key="9">
    <source>
        <dbReference type="RuleBase" id="RU363036"/>
    </source>
</evidence>
<evidence type="ECO:0000313" key="12">
    <source>
        <dbReference type="Proteomes" id="UP001211204"/>
    </source>
</evidence>
<evidence type="ECO:0000256" key="6">
    <source>
        <dbReference type="ARBA" id="ARBA00023146"/>
    </source>
</evidence>
<feature type="binding site" evidence="8">
    <location>
        <begin position="150"/>
        <end position="152"/>
    </location>
    <ligand>
        <name>ATP</name>
        <dbReference type="ChEBI" id="CHEBI:30616"/>
    </ligand>
</feature>
<evidence type="ECO:0000256" key="7">
    <source>
        <dbReference type="ARBA" id="ARBA00049929"/>
    </source>
</evidence>
<keyword evidence="6 8" id="KW-0030">Aminoacyl-tRNA synthetase</keyword>
<dbReference type="GO" id="GO:0005524">
    <property type="term" value="F:ATP binding"/>
    <property type="evidence" value="ECO:0007669"/>
    <property type="project" value="UniProtKB-UniRule"/>
</dbReference>
<gene>
    <name evidence="10" type="primary">trpS-1</name>
    <name evidence="8" type="synonym">trpS</name>
    <name evidence="10" type="ORF">PKF023_08750</name>
    <name evidence="11" type="ORF">PKF032_08050</name>
</gene>
<dbReference type="InterPro" id="IPR014729">
    <property type="entry name" value="Rossmann-like_a/b/a_fold"/>
</dbReference>
<evidence type="ECO:0000256" key="4">
    <source>
        <dbReference type="ARBA" id="ARBA00022840"/>
    </source>
</evidence>
<reference evidence="10 12" key="1">
    <citation type="submission" date="2022-11" db="EMBL/GenBank/DDBJ databases">
        <title>Complete Genome Sequences of three Polynucleobacter sp. Subcluster PnecC Strains KF022, KF023, and KF032 Isolated from a Shallow Eutrophic Lake in Japan.</title>
        <authorList>
            <person name="Ogata Y."/>
            <person name="Watanabe K."/>
            <person name="Takemine S."/>
            <person name="Shindo C."/>
            <person name="Kurokawa R."/>
            <person name="Suda W."/>
        </authorList>
    </citation>
    <scope>NUCLEOTIDE SEQUENCE</scope>
    <source>
        <strain evidence="10">KF023</strain>
        <strain evidence="11 12">KF032</strain>
    </source>
</reference>
<evidence type="ECO:0000313" key="10">
    <source>
        <dbReference type="EMBL" id="BDT77072.1"/>
    </source>
</evidence>
<evidence type="ECO:0000256" key="5">
    <source>
        <dbReference type="ARBA" id="ARBA00022917"/>
    </source>
</evidence>
<dbReference type="HAMAP" id="MF_00140_B">
    <property type="entry name" value="Trp_tRNA_synth_B"/>
    <property type="match status" value="1"/>
</dbReference>
<dbReference type="CDD" id="cd00806">
    <property type="entry name" value="TrpRS_core"/>
    <property type="match status" value="1"/>
</dbReference>
<dbReference type="NCBIfam" id="TIGR00233">
    <property type="entry name" value="trpS"/>
    <property type="match status" value="1"/>
</dbReference>